<reference evidence="1" key="1">
    <citation type="submission" date="2023-05" db="EMBL/GenBank/DDBJ databases">
        <authorList>
            <person name="Huff M."/>
        </authorList>
    </citation>
    <scope>NUCLEOTIDE SEQUENCE</scope>
</reference>
<accession>A0AAD1Z4A1</accession>
<evidence type="ECO:0000313" key="1">
    <source>
        <dbReference type="EMBL" id="CAI9761286.1"/>
    </source>
</evidence>
<dbReference type="AlphaFoldDB" id="A0AAD1Z4A1"/>
<gene>
    <name evidence="1" type="ORF">FPE_LOCUS8716</name>
</gene>
<keyword evidence="2" id="KW-1185">Reference proteome</keyword>
<dbReference type="EMBL" id="OU503040">
    <property type="protein sequence ID" value="CAI9761286.1"/>
    <property type="molecule type" value="Genomic_DNA"/>
</dbReference>
<evidence type="ECO:0000313" key="2">
    <source>
        <dbReference type="Proteomes" id="UP000834106"/>
    </source>
</evidence>
<name>A0AAD1Z4A1_9LAMI</name>
<proteinExistence type="predicted"/>
<sequence length="132" mass="14500">MVQSVPNSPTHRHRIWLHSLLSASLYQFPSSPSSLSYLSTTPSPMPASSLSSPFIWASSEILRPSGIGARRTACGVNACTEDNFSWSKRNRAEDKRDSIWRGWKGIEWVFGEEEAAVLDAVEEGEEVGCGGD</sequence>
<dbReference type="Proteomes" id="UP000834106">
    <property type="component" value="Chromosome 5"/>
</dbReference>
<protein>
    <submittedName>
        <fullName evidence="1">Uncharacterized protein</fullName>
    </submittedName>
</protein>
<organism evidence="1 2">
    <name type="scientific">Fraxinus pennsylvanica</name>
    <dbReference type="NCBI Taxonomy" id="56036"/>
    <lineage>
        <taxon>Eukaryota</taxon>
        <taxon>Viridiplantae</taxon>
        <taxon>Streptophyta</taxon>
        <taxon>Embryophyta</taxon>
        <taxon>Tracheophyta</taxon>
        <taxon>Spermatophyta</taxon>
        <taxon>Magnoliopsida</taxon>
        <taxon>eudicotyledons</taxon>
        <taxon>Gunneridae</taxon>
        <taxon>Pentapetalae</taxon>
        <taxon>asterids</taxon>
        <taxon>lamiids</taxon>
        <taxon>Lamiales</taxon>
        <taxon>Oleaceae</taxon>
        <taxon>Oleeae</taxon>
        <taxon>Fraxinus</taxon>
    </lineage>
</organism>